<evidence type="ECO:0000259" key="6">
    <source>
        <dbReference type="PROSITE" id="PS50885"/>
    </source>
</evidence>
<proteinExistence type="inferred from homology"/>
<evidence type="ECO:0000313" key="7">
    <source>
        <dbReference type="EMBL" id="MDN0077538.1"/>
    </source>
</evidence>
<reference evidence="7" key="1">
    <citation type="submission" date="2023-06" db="EMBL/GenBank/DDBJ databases">
        <authorList>
            <person name="Zhang S."/>
        </authorList>
    </citation>
    <scope>NUCLEOTIDE SEQUENCE</scope>
    <source>
        <strain evidence="7">SG2303</strain>
    </source>
</reference>
<keyword evidence="4" id="KW-0472">Membrane</keyword>
<dbReference type="PANTHER" id="PTHR32089">
    <property type="entry name" value="METHYL-ACCEPTING CHEMOTAXIS PROTEIN MCPB"/>
    <property type="match status" value="1"/>
</dbReference>
<dbReference type="PANTHER" id="PTHR32089:SF112">
    <property type="entry name" value="LYSOZYME-LIKE PROTEIN-RELATED"/>
    <property type="match status" value="1"/>
</dbReference>
<evidence type="ECO:0000256" key="3">
    <source>
        <dbReference type="PROSITE-ProRule" id="PRU00284"/>
    </source>
</evidence>
<dbReference type="SMART" id="SM00304">
    <property type="entry name" value="HAMP"/>
    <property type="match status" value="1"/>
</dbReference>
<feature type="transmembrane region" description="Helical" evidence="4">
    <location>
        <begin position="187"/>
        <end position="208"/>
    </location>
</feature>
<dbReference type="CDD" id="cd06225">
    <property type="entry name" value="HAMP"/>
    <property type="match status" value="1"/>
</dbReference>
<dbReference type="SUPFAM" id="SSF58104">
    <property type="entry name" value="Methyl-accepting chemotaxis protein (MCP) signaling domain"/>
    <property type="match status" value="1"/>
</dbReference>
<keyword evidence="1 3" id="KW-0807">Transducer</keyword>
<name>A0ABT7XUR2_9NEIS</name>
<accession>A0ABT7XUR2</accession>
<sequence length="539" mass="58168">MTIKVRITLLLAMALFALVVISGVGLFQLSAAQSRFEYISSNTFPSLKALQTAQQSLSHIRIALRNHAAHANLEKKQLDEKDVATTLQVFDKAIDDYEKQLADEPEDRKMAKQDKDDMARYRTAMAEFYNNSRANYLSVANAQLDGGDLYQLAGRLEDDLNKHLAYKYQSAGELIDVNQSAYNQARWLQTLLAAMVLVGVAAGGFLLIRSIVRSLSAMQNTMEKVSKERDFALRVASQGKDEISLTAKAFNSLLEGLQSNLRELKAGSQDVVTSSNEMAQNANAIYRVAAMQSESSSAVASTIDQMAVSVNHVAERASEAQDLSRSSSEKADAGSATISQTIRDIREISQAIGSASSSINGLNQQSSQIVSVVQVIRDVADQTNLLALNAAIEAARAGEMGRGFAVVADEVRKLAERTASSTSEISSSLQAMQREVEAVVSQMKTAEEVAKVGVARADAADQAIQGIGSAAADTTRVVIDISSAIKEQGTASKNIAQQVEQIVQMSEQANDAASRSATSSDELKQLAERQMQIIAQYKL</sequence>
<evidence type="ECO:0000256" key="1">
    <source>
        <dbReference type="ARBA" id="ARBA00023224"/>
    </source>
</evidence>
<keyword evidence="4" id="KW-0812">Transmembrane</keyword>
<dbReference type="Gene3D" id="1.10.287.950">
    <property type="entry name" value="Methyl-accepting chemotaxis protein"/>
    <property type="match status" value="1"/>
</dbReference>
<dbReference type="Pfam" id="PF00672">
    <property type="entry name" value="HAMP"/>
    <property type="match status" value="1"/>
</dbReference>
<evidence type="ECO:0000256" key="2">
    <source>
        <dbReference type="ARBA" id="ARBA00029447"/>
    </source>
</evidence>
<protein>
    <submittedName>
        <fullName evidence="7">Methyl-accepting chemotaxis protein</fullName>
    </submittedName>
</protein>
<dbReference type="PRINTS" id="PR00260">
    <property type="entry name" value="CHEMTRNSDUCR"/>
</dbReference>
<dbReference type="InterPro" id="IPR004089">
    <property type="entry name" value="MCPsignal_dom"/>
</dbReference>
<dbReference type="PROSITE" id="PS50885">
    <property type="entry name" value="HAMP"/>
    <property type="match status" value="1"/>
</dbReference>
<gene>
    <name evidence="7" type="ORF">QU481_22200</name>
</gene>
<evidence type="ECO:0000313" key="8">
    <source>
        <dbReference type="Proteomes" id="UP001168540"/>
    </source>
</evidence>
<keyword evidence="8" id="KW-1185">Reference proteome</keyword>
<comment type="similarity">
    <text evidence="2">Belongs to the methyl-accepting chemotaxis (MCP) protein family.</text>
</comment>
<dbReference type="Pfam" id="PF00015">
    <property type="entry name" value="MCPsignal"/>
    <property type="match status" value="1"/>
</dbReference>
<feature type="domain" description="HAMP" evidence="6">
    <location>
        <begin position="209"/>
        <end position="262"/>
    </location>
</feature>
<evidence type="ECO:0000256" key="4">
    <source>
        <dbReference type="SAM" id="Phobius"/>
    </source>
</evidence>
<dbReference type="SMART" id="SM00283">
    <property type="entry name" value="MA"/>
    <property type="match status" value="1"/>
</dbReference>
<dbReference type="InterPro" id="IPR004090">
    <property type="entry name" value="Chemotax_Me-accpt_rcpt"/>
</dbReference>
<dbReference type="InterPro" id="IPR003660">
    <property type="entry name" value="HAMP_dom"/>
</dbReference>
<dbReference type="Proteomes" id="UP001168540">
    <property type="component" value="Unassembled WGS sequence"/>
</dbReference>
<dbReference type="InterPro" id="IPR024478">
    <property type="entry name" value="HlyB_4HB_MCP"/>
</dbReference>
<keyword evidence="4" id="KW-1133">Transmembrane helix</keyword>
<dbReference type="Pfam" id="PF12729">
    <property type="entry name" value="4HB_MCP_1"/>
    <property type="match status" value="1"/>
</dbReference>
<dbReference type="RefSeq" id="WP_289832170.1">
    <property type="nucleotide sequence ID" value="NZ_JAUEDK010000073.1"/>
</dbReference>
<feature type="domain" description="Methyl-accepting transducer" evidence="5">
    <location>
        <begin position="267"/>
        <end position="503"/>
    </location>
</feature>
<dbReference type="EMBL" id="JAUEDK010000073">
    <property type="protein sequence ID" value="MDN0077538.1"/>
    <property type="molecule type" value="Genomic_DNA"/>
</dbReference>
<dbReference type="PROSITE" id="PS50111">
    <property type="entry name" value="CHEMOTAXIS_TRANSDUC_2"/>
    <property type="match status" value="1"/>
</dbReference>
<comment type="caution">
    <text evidence="7">The sequence shown here is derived from an EMBL/GenBank/DDBJ whole genome shotgun (WGS) entry which is preliminary data.</text>
</comment>
<organism evidence="7 8">
    <name type="scientific">Crenobacter oryzisoli</name>
    <dbReference type="NCBI Taxonomy" id="3056844"/>
    <lineage>
        <taxon>Bacteria</taxon>
        <taxon>Pseudomonadati</taxon>
        <taxon>Pseudomonadota</taxon>
        <taxon>Betaproteobacteria</taxon>
        <taxon>Neisseriales</taxon>
        <taxon>Neisseriaceae</taxon>
        <taxon>Crenobacter</taxon>
    </lineage>
</organism>
<evidence type="ECO:0000259" key="5">
    <source>
        <dbReference type="PROSITE" id="PS50111"/>
    </source>
</evidence>